<dbReference type="SUPFAM" id="SSF46894">
    <property type="entry name" value="C-terminal effector domain of the bipartite response regulators"/>
    <property type="match status" value="1"/>
</dbReference>
<evidence type="ECO:0000313" key="8">
    <source>
        <dbReference type="Proteomes" id="UP000373449"/>
    </source>
</evidence>
<evidence type="ECO:0000313" key="5">
    <source>
        <dbReference type="EMBL" id="PHI28532.1"/>
    </source>
</evidence>
<dbReference type="OrthoDB" id="6465260at2"/>
<accession>A0A2C6DJM2</accession>
<feature type="DNA-binding region" description="OmpR/PhoB-type" evidence="2">
    <location>
        <begin position="1"/>
        <end position="103"/>
    </location>
</feature>
<organism evidence="5 7">
    <name type="scientific">Budvicia aquatica</name>
    <dbReference type="NCBI Taxonomy" id="82979"/>
    <lineage>
        <taxon>Bacteria</taxon>
        <taxon>Pseudomonadati</taxon>
        <taxon>Pseudomonadota</taxon>
        <taxon>Gammaproteobacteria</taxon>
        <taxon>Enterobacterales</taxon>
        <taxon>Budviciaceae</taxon>
        <taxon>Budvicia</taxon>
    </lineage>
</organism>
<feature type="domain" description="OmpR/PhoB-type" evidence="4">
    <location>
        <begin position="1"/>
        <end position="103"/>
    </location>
</feature>
<keyword evidence="3" id="KW-0812">Transmembrane</keyword>
<evidence type="ECO:0000313" key="7">
    <source>
        <dbReference type="Proteomes" id="UP000224974"/>
    </source>
</evidence>
<evidence type="ECO:0000256" key="3">
    <source>
        <dbReference type="SAM" id="Phobius"/>
    </source>
</evidence>
<dbReference type="PROSITE" id="PS51755">
    <property type="entry name" value="OMPR_PHOB"/>
    <property type="match status" value="1"/>
</dbReference>
<evidence type="ECO:0000256" key="2">
    <source>
        <dbReference type="PROSITE-ProRule" id="PRU01091"/>
    </source>
</evidence>
<dbReference type="Proteomes" id="UP000373449">
    <property type="component" value="Unassembled WGS sequence"/>
</dbReference>
<reference evidence="5" key="1">
    <citation type="submission" date="2017-09" db="EMBL/GenBank/DDBJ databases">
        <title>FDA dAtabase for Regulatory Grade micrObial Sequences (FDA-ARGOS): Supporting development and validation of Infectious Disease Dx tests.</title>
        <authorList>
            <person name="Minogue T."/>
            <person name="Wolcott M."/>
            <person name="Wasieloski L."/>
            <person name="Aguilar W."/>
            <person name="Moore D."/>
            <person name="Tallon L.J."/>
            <person name="Sadzewicz L."/>
            <person name="Ott S."/>
            <person name="Zhao X."/>
            <person name="Nagaraj S."/>
            <person name="Vavikolanu K."/>
            <person name="Aluvathingal J."/>
            <person name="Nadendla S."/>
            <person name="Sichtig H."/>
        </authorList>
    </citation>
    <scope>NUCLEOTIDE SEQUENCE</scope>
    <source>
        <strain evidence="5">FDAARGOS_387</strain>
    </source>
</reference>
<dbReference type="AlphaFoldDB" id="A0A2C6DJM2"/>
<keyword evidence="7" id="KW-1185">Reference proteome</keyword>
<dbReference type="InterPro" id="IPR001867">
    <property type="entry name" value="OmpR/PhoB-type_DNA-bd"/>
</dbReference>
<dbReference type="Gene3D" id="1.10.10.10">
    <property type="entry name" value="Winged helix-like DNA-binding domain superfamily/Winged helix DNA-binding domain"/>
    <property type="match status" value="1"/>
</dbReference>
<dbReference type="GO" id="GO:0003677">
    <property type="term" value="F:DNA binding"/>
    <property type="evidence" value="ECO:0007669"/>
    <property type="project" value="UniProtKB-UniRule"/>
</dbReference>
<dbReference type="Proteomes" id="UP000224974">
    <property type="component" value="Unassembled WGS sequence"/>
</dbReference>
<dbReference type="SMART" id="SM00862">
    <property type="entry name" value="Trans_reg_C"/>
    <property type="match status" value="1"/>
</dbReference>
<dbReference type="EMBL" id="CAADJA010000002">
    <property type="protein sequence ID" value="VFS46480.1"/>
    <property type="molecule type" value="Genomic_DNA"/>
</dbReference>
<dbReference type="InterPro" id="IPR036388">
    <property type="entry name" value="WH-like_DNA-bd_sf"/>
</dbReference>
<keyword evidence="3" id="KW-1133">Transmembrane helix</keyword>
<name>A0A2C6DJM2_9GAMM</name>
<dbReference type="GO" id="GO:0006355">
    <property type="term" value="P:regulation of DNA-templated transcription"/>
    <property type="evidence" value="ECO:0007669"/>
    <property type="project" value="InterPro"/>
</dbReference>
<dbReference type="GO" id="GO:0000160">
    <property type="term" value="P:phosphorelay signal transduction system"/>
    <property type="evidence" value="ECO:0007669"/>
    <property type="project" value="InterPro"/>
</dbReference>
<feature type="transmembrane region" description="Helical" evidence="3">
    <location>
        <begin position="137"/>
        <end position="158"/>
    </location>
</feature>
<evidence type="ECO:0000313" key="6">
    <source>
        <dbReference type="EMBL" id="VFS46480.1"/>
    </source>
</evidence>
<sequence length="264" mass="30625">MYYQINKLIGFNPEDGSLWALSEPGNLVTIPRFASLLLELLIKNNQKSLSRDFFMNELWENKGLVSSNNNLNNYISIIRRTLSSLGLDDIIKTIPRYGFSFDAKTIEIFDSERVELSEPPVELEEEQVIYKKTNSKFLLKIVISIILFWLITIVFIFLKYPQQNTQFNKVMPLGMIENCKVMGIWNGIPNNYNMNKVINGLSSLTESHVIDCKMKSTIYYYESISAKTPSVMERIKFVVQCPEILNNNMECKNFLNNEIIYESH</sequence>
<dbReference type="InterPro" id="IPR016032">
    <property type="entry name" value="Sig_transdc_resp-reg_C-effctor"/>
</dbReference>
<gene>
    <name evidence="5" type="ORF">CRN84_03890</name>
    <name evidence="6" type="ORF">NCTC12282_01389</name>
</gene>
<keyword evidence="3" id="KW-0472">Membrane</keyword>
<dbReference type="Pfam" id="PF00486">
    <property type="entry name" value="Trans_reg_C"/>
    <property type="match status" value="1"/>
</dbReference>
<evidence type="ECO:0000256" key="1">
    <source>
        <dbReference type="ARBA" id="ARBA00023125"/>
    </source>
</evidence>
<dbReference type="RefSeq" id="WP_029093766.1">
    <property type="nucleotide sequence ID" value="NZ_CAADJA010000002.1"/>
</dbReference>
<protein>
    <submittedName>
        <fullName evidence="6">Transcriptional regulatory protein, C terminal</fullName>
    </submittedName>
</protein>
<reference evidence="7" key="2">
    <citation type="submission" date="2017-09" db="EMBL/GenBank/DDBJ databases">
        <title>FDA dAtabase for Regulatory Grade micrObial Sequences (FDA-ARGOS): Supporting development and validation of Infectious Disease Dx tests.</title>
        <authorList>
            <person name="Minogue T."/>
            <person name="Wolcott M."/>
            <person name="Wasieloski L."/>
            <person name="Aguilar W."/>
            <person name="Moore D."/>
            <person name="Tallon L."/>
            <person name="Sadzewicz L."/>
            <person name="Ott S."/>
            <person name="Zhao X."/>
            <person name="Nagaraj S."/>
            <person name="Vavikolanu K."/>
            <person name="Aluvathingal J."/>
            <person name="Nadendla S."/>
            <person name="Sichtig H."/>
        </authorList>
    </citation>
    <scope>NUCLEOTIDE SEQUENCE [LARGE SCALE GENOMIC DNA]</scope>
    <source>
        <strain evidence="7">FDAARGOS_387</strain>
    </source>
</reference>
<keyword evidence="1 2" id="KW-0238">DNA-binding</keyword>
<reference evidence="6 8" key="3">
    <citation type="submission" date="2019-03" db="EMBL/GenBank/DDBJ databases">
        <authorList>
            <consortium name="Pathogen Informatics"/>
        </authorList>
    </citation>
    <scope>NUCLEOTIDE SEQUENCE [LARGE SCALE GENOMIC DNA]</scope>
    <source>
        <strain evidence="6 8">NCTC12282</strain>
    </source>
</reference>
<dbReference type="STRING" id="1111728.GCA_000427805_04474"/>
<proteinExistence type="predicted"/>
<dbReference type="EMBL" id="PDDX01000001">
    <property type="protein sequence ID" value="PHI28532.1"/>
    <property type="molecule type" value="Genomic_DNA"/>
</dbReference>
<evidence type="ECO:0000259" key="4">
    <source>
        <dbReference type="PROSITE" id="PS51755"/>
    </source>
</evidence>